<evidence type="ECO:0000259" key="1">
    <source>
        <dbReference type="Pfam" id="PF06114"/>
    </source>
</evidence>
<comment type="caution">
    <text evidence="2">The sequence shown here is derived from an EMBL/GenBank/DDBJ whole genome shotgun (WGS) entry which is preliminary data.</text>
</comment>
<dbReference type="EMBL" id="AEBR01000012">
    <property type="protein sequence ID" value="EFM83902.1"/>
    <property type="molecule type" value="Genomic_DNA"/>
</dbReference>
<accession>A0A125W8M8</accession>
<proteinExistence type="predicted"/>
<protein>
    <submittedName>
        <fullName evidence="2">Putative toxin-antitoxin system, toxin component</fullName>
    </submittedName>
</protein>
<evidence type="ECO:0000313" key="2">
    <source>
        <dbReference type="EMBL" id="EFM83902.1"/>
    </source>
</evidence>
<feature type="domain" description="IrrE N-terminal-like" evidence="1">
    <location>
        <begin position="12"/>
        <end position="91"/>
    </location>
</feature>
<reference evidence="2 3" key="1">
    <citation type="submission" date="2010-07" db="EMBL/GenBank/DDBJ databases">
        <authorList>
            <person name="Sid Ahmed O."/>
        </authorList>
    </citation>
    <scope>NUCLEOTIDE SEQUENCE [LARGE SCALE GENOMIC DNA]</scope>
    <source>
        <strain evidence="2 3">TX4248</strain>
    </source>
</reference>
<evidence type="ECO:0000313" key="3">
    <source>
        <dbReference type="Proteomes" id="UP000004846"/>
    </source>
</evidence>
<dbReference type="Gene3D" id="1.10.10.2910">
    <property type="match status" value="1"/>
</dbReference>
<organism evidence="2 3">
    <name type="scientific">Enterococcus faecalis TX4248</name>
    <dbReference type="NCBI Taxonomy" id="749495"/>
    <lineage>
        <taxon>Bacteria</taxon>
        <taxon>Bacillati</taxon>
        <taxon>Bacillota</taxon>
        <taxon>Bacilli</taxon>
        <taxon>Lactobacillales</taxon>
        <taxon>Enterococcaceae</taxon>
        <taxon>Enterococcus</taxon>
    </lineage>
</organism>
<sequence length="136" mass="16190">MDKQIEEIVKILGTTVIYDEIENNAYYMTRFNLIVVNVKLSEFEQKKALLHELGHACEHQENYPLYKTAYALRSKMEYEADCFMVEKLLDEYLNSTGIAPERINYMKFIEDAKIDARYEDWVKTLLFNKLQRINFA</sequence>
<dbReference type="InterPro" id="IPR010359">
    <property type="entry name" value="IrrE_HExxH"/>
</dbReference>
<dbReference type="Proteomes" id="UP000004846">
    <property type="component" value="Unassembled WGS sequence"/>
</dbReference>
<dbReference type="Pfam" id="PF06114">
    <property type="entry name" value="Peptidase_M78"/>
    <property type="match status" value="1"/>
</dbReference>
<name>A0A125W8M8_ENTFL</name>
<dbReference type="AlphaFoldDB" id="A0A125W8M8"/>
<dbReference type="HOGENOM" id="CLU_140389_0_0_9"/>
<gene>
    <name evidence="2" type="ORF">HMPREF9498_00482</name>
</gene>